<dbReference type="Gene3D" id="3.30.1780.10">
    <property type="entry name" value="ornithine cyclodeaminase, domain 1"/>
    <property type="match status" value="1"/>
</dbReference>
<accession>A0A2S2C0C7</accession>
<dbReference type="RefSeq" id="WP_109333187.1">
    <property type="nucleotide sequence ID" value="NZ_CP021354.1"/>
</dbReference>
<dbReference type="Pfam" id="PF02423">
    <property type="entry name" value="OCD_Mu_crystall"/>
    <property type="match status" value="1"/>
</dbReference>
<dbReference type="KEGG" id="roz:CBI38_25095"/>
<dbReference type="GO" id="GO:0005737">
    <property type="term" value="C:cytoplasm"/>
    <property type="evidence" value="ECO:0007669"/>
    <property type="project" value="TreeGrafter"/>
</dbReference>
<organism evidence="1 2">
    <name type="scientific">Rhodococcus oxybenzonivorans</name>
    <dbReference type="NCBI Taxonomy" id="1990687"/>
    <lineage>
        <taxon>Bacteria</taxon>
        <taxon>Bacillati</taxon>
        <taxon>Actinomycetota</taxon>
        <taxon>Actinomycetes</taxon>
        <taxon>Mycobacteriales</taxon>
        <taxon>Nocardiaceae</taxon>
        <taxon>Rhodococcus</taxon>
    </lineage>
</organism>
<reference evidence="1 2" key="1">
    <citation type="submission" date="2017-05" db="EMBL/GenBank/DDBJ databases">
        <title>Isolation of Rhodococcus sp. S2-17 biodegrading of BP-3.</title>
        <authorList>
            <person name="Lee Y."/>
            <person name="Kim K.H."/>
            <person name="Chun B.H."/>
            <person name="Jung H.S."/>
            <person name="Jeon C.O."/>
        </authorList>
    </citation>
    <scope>NUCLEOTIDE SEQUENCE [LARGE SCALE GENOMIC DNA]</scope>
    <source>
        <strain evidence="1 2">S2-17</strain>
    </source>
</reference>
<dbReference type="AlphaFoldDB" id="A0A2S2C0C7"/>
<dbReference type="InterPro" id="IPR036291">
    <property type="entry name" value="NAD(P)-bd_dom_sf"/>
</dbReference>
<dbReference type="OrthoDB" id="7209364at2"/>
<keyword evidence="2" id="KW-1185">Reference proteome</keyword>
<name>A0A2S2C0C7_9NOCA</name>
<dbReference type="Gene3D" id="3.40.50.720">
    <property type="entry name" value="NAD(P)-binding Rossmann-like Domain"/>
    <property type="match status" value="1"/>
</dbReference>
<gene>
    <name evidence="1" type="ORF">CBI38_25095</name>
</gene>
<dbReference type="SUPFAM" id="SSF51735">
    <property type="entry name" value="NAD(P)-binding Rossmann-fold domains"/>
    <property type="match status" value="1"/>
</dbReference>
<dbReference type="PIRSF" id="PIRSF001439">
    <property type="entry name" value="CryM"/>
    <property type="match status" value="1"/>
</dbReference>
<dbReference type="InterPro" id="IPR003462">
    <property type="entry name" value="ODC_Mu_crystall"/>
</dbReference>
<proteinExistence type="predicted"/>
<dbReference type="PANTHER" id="PTHR13812">
    <property type="entry name" value="KETIMINE REDUCTASE MU-CRYSTALLIN"/>
    <property type="match status" value="1"/>
</dbReference>
<dbReference type="InterPro" id="IPR023401">
    <property type="entry name" value="ODC_N"/>
</dbReference>
<protein>
    <submittedName>
        <fullName evidence="1">Ornithine cyclodeaminase</fullName>
    </submittedName>
</protein>
<dbReference type="EMBL" id="CP021354">
    <property type="protein sequence ID" value="AWK74345.1"/>
    <property type="molecule type" value="Genomic_DNA"/>
</dbReference>
<dbReference type="Proteomes" id="UP000245711">
    <property type="component" value="Chromosome"/>
</dbReference>
<evidence type="ECO:0000313" key="1">
    <source>
        <dbReference type="EMBL" id="AWK74345.1"/>
    </source>
</evidence>
<dbReference type="PANTHER" id="PTHR13812:SF19">
    <property type="entry name" value="KETIMINE REDUCTASE MU-CRYSTALLIN"/>
    <property type="match status" value="1"/>
</dbReference>
<evidence type="ECO:0000313" key="2">
    <source>
        <dbReference type="Proteomes" id="UP000245711"/>
    </source>
</evidence>
<sequence length="311" mass="32186">MKVPWITEQQVREKVSIVDAIEAIAGSITREVDGTARNIPKTMTTWEPASSAHALGAYDEGAGLVAFKTWVNTPEGASAMLTLFDATTGTPRAVLEAGALGALRTAAVSGLATRLMSAPDSAELAVIGSGRQALGQVAAVCAVRPIARVRVWSRSENSRIGFAATVRDTLGVDAVTAPTLAEAVDGAPIVTLVTRATEPFLSPGVLTAGTHLNAVGAILPHTAEFDPALLADSDLTVVDSLANARRSSRELTEYYGEDWAPVKTLGDLLTGAVVRPLNPALTIFKGLGMGLADLAVAATVLESTHREGALA</sequence>